<dbReference type="InterPro" id="IPR004507">
    <property type="entry name" value="UbiX-like"/>
</dbReference>
<evidence type="ECO:0000256" key="6">
    <source>
        <dbReference type="ARBA" id="ARBA00060793"/>
    </source>
</evidence>
<keyword evidence="10" id="KW-1185">Reference proteome</keyword>
<comment type="function">
    <text evidence="7">Flavin prenyltransferase that catalyzes the synthesis of the prenylated FMN cofactor (prenyl-FMN) for 4-hydroxy-3-polyprenylbenzoic acid decarboxylase UbiD. The prenyltransferase is metal-independent and links a dimethylallyl moiety from dimethylallyl monophosphate (DMAP) to the flavin N5 and C6 atoms of FMN.</text>
</comment>
<keyword evidence="3 7" id="KW-0288">FMN</keyword>
<dbReference type="OrthoDB" id="9781577at2"/>
<dbReference type="FunFam" id="3.40.50.1950:FF:000001">
    <property type="entry name" value="Flavin prenyltransferase UbiX"/>
    <property type="match status" value="1"/>
</dbReference>
<evidence type="ECO:0000313" key="9">
    <source>
        <dbReference type="EMBL" id="RKD72858.1"/>
    </source>
</evidence>
<organism evidence="9 10">
    <name type="scientific">Sinobaca qinghaiensis</name>
    <dbReference type="NCBI Taxonomy" id="342944"/>
    <lineage>
        <taxon>Bacteria</taxon>
        <taxon>Bacillati</taxon>
        <taxon>Bacillota</taxon>
        <taxon>Bacilli</taxon>
        <taxon>Bacillales</taxon>
        <taxon>Sporolactobacillaceae</taxon>
        <taxon>Sinobaca</taxon>
    </lineage>
</organism>
<accession>A0A419V2Y6</accession>
<feature type="binding site" evidence="7">
    <location>
        <begin position="102"/>
        <end position="105"/>
    </location>
    <ligand>
        <name>FMN</name>
        <dbReference type="ChEBI" id="CHEBI:58210"/>
    </ligand>
</feature>
<dbReference type="EC" id="2.5.1.129" evidence="7"/>
<comment type="caution">
    <text evidence="9">The sequence shown here is derived from an EMBL/GenBank/DDBJ whole genome shotgun (WGS) entry which is preliminary data.</text>
</comment>
<dbReference type="Proteomes" id="UP000285120">
    <property type="component" value="Unassembled WGS sequence"/>
</dbReference>
<dbReference type="Pfam" id="PF02441">
    <property type="entry name" value="Flavoprotein"/>
    <property type="match status" value="1"/>
</dbReference>
<evidence type="ECO:0000256" key="7">
    <source>
        <dbReference type="HAMAP-Rule" id="MF_01984"/>
    </source>
</evidence>
<dbReference type="NCBIfam" id="TIGR00421">
    <property type="entry name" value="ubiX_pad"/>
    <property type="match status" value="1"/>
</dbReference>
<gene>
    <name evidence="7" type="primary">ubiX</name>
    <name evidence="9" type="ORF">ATL39_2054</name>
</gene>
<comment type="similarity">
    <text evidence="6 7">Belongs to the UbiX/PAD1 family.</text>
</comment>
<evidence type="ECO:0000313" key="10">
    <source>
        <dbReference type="Proteomes" id="UP000285120"/>
    </source>
</evidence>
<evidence type="ECO:0000256" key="3">
    <source>
        <dbReference type="ARBA" id="ARBA00022643"/>
    </source>
</evidence>
<feature type="domain" description="Flavoprotein" evidence="8">
    <location>
        <begin position="9"/>
        <end position="187"/>
    </location>
</feature>
<dbReference type="HAMAP" id="MF_01984">
    <property type="entry name" value="ubiX_pad"/>
    <property type="match status" value="1"/>
</dbReference>
<evidence type="ECO:0000256" key="4">
    <source>
        <dbReference type="ARBA" id="ARBA00022679"/>
    </source>
</evidence>
<dbReference type="RefSeq" id="WP_120193254.1">
    <property type="nucleotide sequence ID" value="NZ_RAPK01000009.1"/>
</dbReference>
<evidence type="ECO:0000256" key="2">
    <source>
        <dbReference type="ARBA" id="ARBA00022630"/>
    </source>
</evidence>
<comment type="catalytic activity">
    <reaction evidence="5 7">
        <text>dimethylallyl phosphate + FMNH2 = prenylated FMNH2 + phosphate</text>
        <dbReference type="Rhea" id="RHEA:37743"/>
        <dbReference type="ChEBI" id="CHEBI:43474"/>
        <dbReference type="ChEBI" id="CHEBI:57618"/>
        <dbReference type="ChEBI" id="CHEBI:87467"/>
        <dbReference type="ChEBI" id="CHEBI:88052"/>
        <dbReference type="EC" id="2.5.1.129"/>
    </reaction>
</comment>
<reference evidence="9 10" key="1">
    <citation type="submission" date="2018-09" db="EMBL/GenBank/DDBJ databases">
        <title>Genomic Encyclopedia of Archaeal and Bacterial Type Strains, Phase II (KMG-II): from individual species to whole genera.</title>
        <authorList>
            <person name="Goeker M."/>
        </authorList>
    </citation>
    <scope>NUCLEOTIDE SEQUENCE [LARGE SCALE GENOMIC DNA]</scope>
    <source>
        <strain evidence="9 10">DSM 17008</strain>
    </source>
</reference>
<dbReference type="Gene3D" id="3.40.50.1950">
    <property type="entry name" value="Flavin prenyltransferase-like"/>
    <property type="match status" value="1"/>
</dbReference>
<feature type="binding site" evidence="7">
    <location>
        <position position="137"/>
    </location>
    <ligand>
        <name>FMN</name>
        <dbReference type="ChEBI" id="CHEBI:58210"/>
    </ligand>
</feature>
<protein>
    <recommendedName>
        <fullName evidence="7">Flavin prenyltransferase UbiX</fullName>
        <ecNumber evidence="7">2.5.1.129</ecNumber>
    </recommendedName>
</protein>
<dbReference type="EMBL" id="RAPK01000009">
    <property type="protein sequence ID" value="RKD72858.1"/>
    <property type="molecule type" value="Genomic_DNA"/>
</dbReference>
<keyword evidence="4 7" id="KW-0808">Transferase</keyword>
<dbReference type="InterPro" id="IPR003382">
    <property type="entry name" value="Flavoprotein"/>
</dbReference>
<dbReference type="AlphaFoldDB" id="A0A419V2Y6"/>
<sequence length="202" mass="22397">MNNTKRIFTVAITGASGAVYGIRVVQQLLKADCRVHLLISEAGWEVFRLEMELDTSDRQACLNGLFGDYDEKDLLIHGLRDFTAPIASGSYKTEAMIIVPCSMGTLSKISNGNSGSLLERAADVILKERRRLVIVPRETPLNGIHLENLVRAERAGAHIVPAMPGFYHLPKSMDDLINFVAGKVLDSVHVEHTLFARWGEKR</sequence>
<feature type="binding site" evidence="7">
    <location>
        <begin position="14"/>
        <end position="16"/>
    </location>
    <ligand>
        <name>FMN</name>
        <dbReference type="ChEBI" id="CHEBI:58210"/>
    </ligand>
</feature>
<comment type="caution">
    <text evidence="7">Lacks conserved residue(s) required for the propagation of feature annotation.</text>
</comment>
<dbReference type="NCBIfam" id="NF004685">
    <property type="entry name" value="PRK06029.1"/>
    <property type="match status" value="1"/>
</dbReference>
<dbReference type="GO" id="GO:0106141">
    <property type="term" value="F:flavin prenyltransferase activity"/>
    <property type="evidence" value="ECO:0007669"/>
    <property type="project" value="UniProtKB-EC"/>
</dbReference>
<dbReference type="InterPro" id="IPR036551">
    <property type="entry name" value="Flavin_trans-like"/>
</dbReference>
<keyword evidence="1 7" id="KW-0637">Prenyltransferase</keyword>
<evidence type="ECO:0000256" key="1">
    <source>
        <dbReference type="ARBA" id="ARBA00022602"/>
    </source>
</evidence>
<feature type="binding site" evidence="7">
    <location>
        <position position="40"/>
    </location>
    <ligand>
        <name>FMN</name>
        <dbReference type="ChEBI" id="CHEBI:58210"/>
    </ligand>
</feature>
<proteinExistence type="inferred from homology"/>
<name>A0A419V2Y6_9BACL</name>
<dbReference type="SUPFAM" id="SSF52507">
    <property type="entry name" value="Homo-oligomeric flavin-containing Cys decarboxylases, HFCD"/>
    <property type="match status" value="1"/>
</dbReference>
<evidence type="ECO:0000259" key="8">
    <source>
        <dbReference type="Pfam" id="PF02441"/>
    </source>
</evidence>
<feature type="binding site" evidence="7">
    <location>
        <position position="167"/>
    </location>
    <ligand>
        <name>dimethylallyl phosphate</name>
        <dbReference type="ChEBI" id="CHEBI:88052"/>
    </ligand>
</feature>
<evidence type="ECO:0000256" key="5">
    <source>
        <dbReference type="ARBA" id="ARBA00050612"/>
    </source>
</evidence>
<keyword evidence="2 7" id="KW-0285">Flavoprotein</keyword>
<feature type="binding site" evidence="7">
    <location>
        <position position="183"/>
    </location>
    <ligand>
        <name>dimethylallyl phosphate</name>
        <dbReference type="ChEBI" id="CHEBI:88052"/>
    </ligand>
</feature>